<dbReference type="EMBL" id="MZ028627">
    <property type="protein sequence ID" value="QWS68282.1"/>
    <property type="molecule type" value="Genomic_DNA"/>
</dbReference>
<dbReference type="InterPro" id="IPR001387">
    <property type="entry name" value="Cro/C1-type_HTH"/>
</dbReference>
<feature type="domain" description="HTH cro/C1-type" evidence="1">
    <location>
        <begin position="37"/>
        <end position="83"/>
    </location>
</feature>
<dbReference type="Pfam" id="PF13443">
    <property type="entry name" value="HTH_26"/>
    <property type="match status" value="1"/>
</dbReference>
<protein>
    <submittedName>
        <fullName evidence="2">Cro protein</fullName>
    </submittedName>
</protein>
<organism evidence="2 3">
    <name type="scientific">Gordonia phage VanLee</name>
    <dbReference type="NCBI Taxonomy" id="2845816"/>
    <lineage>
        <taxon>Viruses</taxon>
        <taxon>Duplodnaviria</taxon>
        <taxon>Heunggongvirae</taxon>
        <taxon>Uroviricota</taxon>
        <taxon>Caudoviricetes</taxon>
        <taxon>Kruegerviridae</taxon>
        <taxon>Vanleevirus</taxon>
        <taxon>Vanleevirus vanlee</taxon>
    </lineage>
</organism>
<evidence type="ECO:0000313" key="3">
    <source>
        <dbReference type="Proteomes" id="UP000683422"/>
    </source>
</evidence>
<reference evidence="2" key="1">
    <citation type="submission" date="2021-04" db="EMBL/GenBank/DDBJ databases">
        <authorList>
            <person name="Barnhill K.B."/>
            <person name="Biggs A.M."/>
            <person name="Bland J."/>
            <person name="Choudhary H.M."/>
            <person name="Crogan R.E."/>
            <person name="Finocchiaro A.B."/>
            <person name="Franco V."/>
            <person name="Fuller T.A."/>
            <person name="Hanwacker C.G."/>
            <person name="Howard Z.E."/>
            <person name="Iqbal M."/>
            <person name="Mathew A.M."/>
            <person name="Miller S."/>
            <person name="Padhye S."/>
            <person name="Rainey E."/>
            <person name="Rodriguez A."/>
            <person name="Stewart E."/>
            <person name="Otero L.A."/>
            <person name="Chase M.A."/>
            <person name="Pollenz R.S."/>
            <person name="Garlena R.A."/>
            <person name="Russell D.A."/>
            <person name="Jacobs-Sera D."/>
            <person name="Hatfull G.F."/>
        </authorList>
    </citation>
    <scope>NUCLEOTIDE SEQUENCE</scope>
</reference>
<dbReference type="GeneID" id="80020447"/>
<sequence>MHDKAMATRQIPEPWYSALERANLTSAISGEPAIDPLAQKAGLAPSTVHNILDGRVAPHRVRPATISALAEALNVKPATVQKWIGGREWGDSSEWVPPAEARLLTLRERKVVEQMIRCLAANRTTPEVPRAKAVRGKRPTTTRK</sequence>
<gene>
    <name evidence="2" type="primary">34</name>
    <name evidence="2" type="ORF">SEA_VANLEE_34</name>
</gene>
<dbReference type="KEGG" id="vg:80020447"/>
<evidence type="ECO:0000259" key="1">
    <source>
        <dbReference type="Pfam" id="PF13443"/>
    </source>
</evidence>
<keyword evidence="3" id="KW-1185">Reference proteome</keyword>
<name>A0A8F2DAK5_9CAUD</name>
<dbReference type="GO" id="GO:0003677">
    <property type="term" value="F:DNA binding"/>
    <property type="evidence" value="ECO:0007669"/>
    <property type="project" value="InterPro"/>
</dbReference>
<dbReference type="Proteomes" id="UP000683422">
    <property type="component" value="Segment"/>
</dbReference>
<dbReference type="InterPro" id="IPR010982">
    <property type="entry name" value="Lambda_DNA-bd_dom_sf"/>
</dbReference>
<evidence type="ECO:0000313" key="2">
    <source>
        <dbReference type="EMBL" id="QWS68282.1"/>
    </source>
</evidence>
<dbReference type="Gene3D" id="1.10.260.40">
    <property type="entry name" value="lambda repressor-like DNA-binding domains"/>
    <property type="match status" value="1"/>
</dbReference>
<dbReference type="CDD" id="cd00093">
    <property type="entry name" value="HTH_XRE"/>
    <property type="match status" value="1"/>
</dbReference>
<accession>A0A8F2DAK5</accession>
<proteinExistence type="predicted"/>
<dbReference type="RefSeq" id="YP_010755775.1">
    <property type="nucleotide sequence ID" value="NC_073474.1"/>
</dbReference>